<reference evidence="6 7" key="1">
    <citation type="submission" date="2018-10" db="EMBL/GenBank/DDBJ databases">
        <title>Genomic Encyclopedia of Archaeal and Bacterial Type Strains, Phase II (KMG-II): from individual species to whole genera.</title>
        <authorList>
            <person name="Goeker M."/>
        </authorList>
    </citation>
    <scope>NUCLEOTIDE SEQUENCE [LARGE SCALE GENOMIC DNA]</scope>
    <source>
        <strain evidence="6 7">DSM 14954</strain>
    </source>
</reference>
<dbReference type="AlphaFoldDB" id="A0A660L0K2"/>
<dbReference type="OrthoDB" id="3636008at2"/>
<comment type="similarity">
    <text evidence="1">Belongs to the LysR transcriptional regulatory family.</text>
</comment>
<dbReference type="GO" id="GO:0003677">
    <property type="term" value="F:DNA binding"/>
    <property type="evidence" value="ECO:0007669"/>
    <property type="project" value="UniProtKB-KW"/>
</dbReference>
<dbReference type="Pfam" id="PF03466">
    <property type="entry name" value="LysR_substrate"/>
    <property type="match status" value="1"/>
</dbReference>
<dbReference type="Pfam" id="PF00126">
    <property type="entry name" value="HTH_1"/>
    <property type="match status" value="1"/>
</dbReference>
<evidence type="ECO:0000256" key="1">
    <source>
        <dbReference type="ARBA" id="ARBA00009437"/>
    </source>
</evidence>
<organism evidence="6 7">
    <name type="scientific">Solirubrobacter pauli</name>
    <dbReference type="NCBI Taxonomy" id="166793"/>
    <lineage>
        <taxon>Bacteria</taxon>
        <taxon>Bacillati</taxon>
        <taxon>Actinomycetota</taxon>
        <taxon>Thermoleophilia</taxon>
        <taxon>Solirubrobacterales</taxon>
        <taxon>Solirubrobacteraceae</taxon>
        <taxon>Solirubrobacter</taxon>
    </lineage>
</organism>
<evidence type="ECO:0000256" key="4">
    <source>
        <dbReference type="ARBA" id="ARBA00023163"/>
    </source>
</evidence>
<evidence type="ECO:0000313" key="6">
    <source>
        <dbReference type="EMBL" id="RKQ86968.1"/>
    </source>
</evidence>
<name>A0A660L0K2_9ACTN</name>
<dbReference type="CDD" id="cd05466">
    <property type="entry name" value="PBP2_LTTR_substrate"/>
    <property type="match status" value="1"/>
</dbReference>
<dbReference type="SUPFAM" id="SSF53850">
    <property type="entry name" value="Periplasmic binding protein-like II"/>
    <property type="match status" value="1"/>
</dbReference>
<dbReference type="FunFam" id="1.10.10.10:FF:000001">
    <property type="entry name" value="LysR family transcriptional regulator"/>
    <property type="match status" value="1"/>
</dbReference>
<dbReference type="SUPFAM" id="SSF46785">
    <property type="entry name" value="Winged helix' DNA-binding domain"/>
    <property type="match status" value="1"/>
</dbReference>
<gene>
    <name evidence="6" type="ORF">C8N24_4986</name>
</gene>
<evidence type="ECO:0000256" key="2">
    <source>
        <dbReference type="ARBA" id="ARBA00023015"/>
    </source>
</evidence>
<dbReference type="PRINTS" id="PR00039">
    <property type="entry name" value="HTHLYSR"/>
</dbReference>
<dbReference type="GO" id="GO:0003700">
    <property type="term" value="F:DNA-binding transcription factor activity"/>
    <property type="evidence" value="ECO:0007669"/>
    <property type="project" value="InterPro"/>
</dbReference>
<evidence type="ECO:0000259" key="5">
    <source>
        <dbReference type="PROSITE" id="PS50931"/>
    </source>
</evidence>
<keyword evidence="4" id="KW-0804">Transcription</keyword>
<dbReference type="PANTHER" id="PTHR30346:SF0">
    <property type="entry name" value="HCA OPERON TRANSCRIPTIONAL ACTIVATOR HCAR"/>
    <property type="match status" value="1"/>
</dbReference>
<dbReference type="RefSeq" id="WP_121255153.1">
    <property type="nucleotide sequence ID" value="NZ_RBIL01000002.1"/>
</dbReference>
<dbReference type="Gene3D" id="3.40.190.10">
    <property type="entry name" value="Periplasmic binding protein-like II"/>
    <property type="match status" value="2"/>
</dbReference>
<dbReference type="Gene3D" id="1.10.10.10">
    <property type="entry name" value="Winged helix-like DNA-binding domain superfamily/Winged helix DNA-binding domain"/>
    <property type="match status" value="1"/>
</dbReference>
<keyword evidence="2" id="KW-0805">Transcription regulation</keyword>
<keyword evidence="7" id="KW-1185">Reference proteome</keyword>
<comment type="caution">
    <text evidence="6">The sequence shown here is derived from an EMBL/GenBank/DDBJ whole genome shotgun (WGS) entry which is preliminary data.</text>
</comment>
<dbReference type="InterPro" id="IPR036388">
    <property type="entry name" value="WH-like_DNA-bd_sf"/>
</dbReference>
<keyword evidence="3 6" id="KW-0238">DNA-binding</keyword>
<dbReference type="InterPro" id="IPR036390">
    <property type="entry name" value="WH_DNA-bd_sf"/>
</dbReference>
<dbReference type="PANTHER" id="PTHR30346">
    <property type="entry name" value="TRANSCRIPTIONAL DUAL REGULATOR HCAR-RELATED"/>
    <property type="match status" value="1"/>
</dbReference>
<dbReference type="PROSITE" id="PS50931">
    <property type="entry name" value="HTH_LYSR"/>
    <property type="match status" value="1"/>
</dbReference>
<sequence>MPELSQLRTFAAVAEALSFTRAAEELGLSQQATSKAVRALEDELGVVLLERTTREVRLTPAGSTLLASARDLLARAEVAFAEVRDVEAGLSGTIRIGASPAIGLADRTDVARALRADSARVGVAFHEVRPGQLRTLLRTGDIDIALTRARGLDEDSISTHELRPSTMVCCLPVTHRLATGGSVSTSDLVGERLLVPSPPGTPFTDLLLARVPGVVPVEARITGTGVILTELMAENAAYLMPEGAAVPPDVVCLPIEGGLTLPLFVLWPAGRPSPAARRLIATLSVEPARR</sequence>
<dbReference type="GO" id="GO:0032993">
    <property type="term" value="C:protein-DNA complex"/>
    <property type="evidence" value="ECO:0007669"/>
    <property type="project" value="TreeGrafter"/>
</dbReference>
<dbReference type="InterPro" id="IPR000847">
    <property type="entry name" value="LysR_HTH_N"/>
</dbReference>
<accession>A0A660L0K2</accession>
<dbReference type="InterPro" id="IPR005119">
    <property type="entry name" value="LysR_subst-bd"/>
</dbReference>
<protein>
    <submittedName>
        <fullName evidence="6">DNA-binding transcriptional LysR family regulator</fullName>
    </submittedName>
</protein>
<evidence type="ECO:0000256" key="3">
    <source>
        <dbReference type="ARBA" id="ARBA00023125"/>
    </source>
</evidence>
<dbReference type="Proteomes" id="UP000278962">
    <property type="component" value="Unassembled WGS sequence"/>
</dbReference>
<evidence type="ECO:0000313" key="7">
    <source>
        <dbReference type="Proteomes" id="UP000278962"/>
    </source>
</evidence>
<proteinExistence type="inferred from homology"/>
<feature type="domain" description="HTH lysR-type" evidence="5">
    <location>
        <begin position="2"/>
        <end position="59"/>
    </location>
</feature>
<dbReference type="EMBL" id="RBIL01000002">
    <property type="protein sequence ID" value="RKQ86968.1"/>
    <property type="molecule type" value="Genomic_DNA"/>
</dbReference>